<dbReference type="Proteomes" id="UP000320055">
    <property type="component" value="Unassembled WGS sequence"/>
</dbReference>
<name>A0A563VUN1_9CYAN</name>
<keyword evidence="2" id="KW-1185">Reference proteome</keyword>
<proteinExistence type="predicted"/>
<evidence type="ECO:0000313" key="2">
    <source>
        <dbReference type="Proteomes" id="UP000320055"/>
    </source>
</evidence>
<organism evidence="1 2">
    <name type="scientific">Hyella patelloides LEGE 07179</name>
    <dbReference type="NCBI Taxonomy" id="945734"/>
    <lineage>
        <taxon>Bacteria</taxon>
        <taxon>Bacillati</taxon>
        <taxon>Cyanobacteriota</taxon>
        <taxon>Cyanophyceae</taxon>
        <taxon>Pleurocapsales</taxon>
        <taxon>Hyellaceae</taxon>
        <taxon>Hyella</taxon>
    </lineage>
</organism>
<dbReference type="EMBL" id="CAACVJ010000224">
    <property type="protein sequence ID" value="VEP14981.1"/>
    <property type="molecule type" value="Genomic_DNA"/>
</dbReference>
<accession>A0A563VUN1</accession>
<protein>
    <submittedName>
        <fullName evidence="1">Uncharacterized protein</fullName>
    </submittedName>
</protein>
<reference evidence="1 2" key="1">
    <citation type="submission" date="2019-01" db="EMBL/GenBank/DDBJ databases">
        <authorList>
            <person name="Brito A."/>
        </authorList>
    </citation>
    <scope>NUCLEOTIDE SEQUENCE [LARGE SCALE GENOMIC DNA]</scope>
    <source>
        <strain evidence="1">1</strain>
    </source>
</reference>
<sequence>MNSLNNITFLKQKAILIDLLSNFLELLAIVYKTSIAFE</sequence>
<dbReference type="AlphaFoldDB" id="A0A563VUN1"/>
<evidence type="ECO:0000313" key="1">
    <source>
        <dbReference type="EMBL" id="VEP14981.1"/>
    </source>
</evidence>
<gene>
    <name evidence="1" type="ORF">H1P_300003</name>
</gene>